<name>A0ABD7GQF8_9ENTR</name>
<comment type="caution">
    <text evidence="1">The sequence shown here is derived from an EMBL/GenBank/DDBJ whole genome shotgun (WGS) entry which is preliminary data.</text>
</comment>
<dbReference type="AlphaFoldDB" id="A0ABD7GQF8"/>
<sequence>MKDDKVVHLGRKKNAFEDELLEIAQLLSQDNEDAADIDGGNQTIPSINVNGSANVIGNGNTVNNVITFTRSIQKKIQVKTADGVIDATQKFQIKSLVDEWVENFNAIKKLKLTHQKAWSLLNRHMKVNSYHEIKDINHAKAIKFLRSRLGELRNMPSAPKKVQDWRAQTIKSIQARCSEKGWQAWRKLYMQQKFEKNSMTELTDVELKQLYQTVWNKR</sequence>
<dbReference type="RefSeq" id="WP_115465560.1">
    <property type="nucleotide sequence ID" value="NZ_QRBT01000008.1"/>
</dbReference>
<gene>
    <name evidence="1" type="ORF">DXF87_23675</name>
</gene>
<accession>A0ABD7GQF8</accession>
<evidence type="ECO:0000313" key="2">
    <source>
        <dbReference type="Proteomes" id="UP000255291"/>
    </source>
</evidence>
<organism evidence="1 2">
    <name type="scientific">Enterobacter roggenkampii</name>
    <dbReference type="NCBI Taxonomy" id="1812935"/>
    <lineage>
        <taxon>Bacteria</taxon>
        <taxon>Pseudomonadati</taxon>
        <taxon>Pseudomonadota</taxon>
        <taxon>Gammaproteobacteria</taxon>
        <taxon>Enterobacterales</taxon>
        <taxon>Enterobacteriaceae</taxon>
        <taxon>Enterobacter</taxon>
        <taxon>Enterobacter cloacae complex</taxon>
    </lineage>
</organism>
<evidence type="ECO:0000313" key="1">
    <source>
        <dbReference type="EMBL" id="RDT57239.1"/>
    </source>
</evidence>
<dbReference type="EMBL" id="QRBW01000081">
    <property type="protein sequence ID" value="RDT57239.1"/>
    <property type="molecule type" value="Genomic_DNA"/>
</dbReference>
<protein>
    <submittedName>
        <fullName evidence="1">Uncharacterized protein</fullName>
    </submittedName>
</protein>
<dbReference type="Proteomes" id="UP000255291">
    <property type="component" value="Unassembled WGS sequence"/>
</dbReference>
<proteinExistence type="predicted"/>
<reference evidence="1 2" key="1">
    <citation type="submission" date="2018-07" db="EMBL/GenBank/DDBJ databases">
        <title>The use of a cohorting ward and systematic surveillance cultures for the control of a Klebsiella pneumoniae carbapenemase (KPC)-producing Enterobacteriaceae outbreak.</title>
        <authorList>
            <person name="Doi Y."/>
        </authorList>
    </citation>
    <scope>NUCLEOTIDE SEQUENCE [LARGE SCALE GENOMIC DNA]</scope>
    <source>
        <strain evidence="1 2">1-RC-17-04017</strain>
    </source>
</reference>